<protein>
    <submittedName>
        <fullName evidence="1">Uncharacterized protein</fullName>
    </submittedName>
</protein>
<dbReference type="EMBL" id="VXPY01000037">
    <property type="protein sequence ID" value="MYD89908.1"/>
    <property type="molecule type" value="Genomic_DNA"/>
</dbReference>
<sequence length="483" mass="53820">MTKSLTSSYTAARTSPQRTLSRKRKTWLSGAAVGLLAAFLLVFVFGSPVKAASATDFADGYFEILSATEKTAHFSILPSGQCTRLDIHCSVQVTIRNGTVPNLDKKSSTAAWTDQLEACSAPAAADENSRNAAFHTCWDDKFPIYDLVWPNFTLAPSFEISPYCEPFNDECAEKLHFCYNAADCASVLFKSSGWTQVSELWSAADGCFYSNDWDRMWECADDALWIWLDAHVPRSSAYRTMDFIRPDLRGFILLDYADSISDVLDADSAARTIATVLDRYIDDWDRRAPQSIFRPISEVDNAGPVFRPLGSHVTVAFTSYLESSAAQSIEVCNTVLGCLNAEVDSGMFRSYMRNFHIVIEDSHVLNCMDRLGWNVDSATAVEFDNPILALCDERIRTAAKYCPDKNTGILRELVLLWDMGLFRNLVDDQLAVSVRLFVEEARDRTPECLCAAGFKEHNFVIADHASSNPWAETGALRTKDVCD</sequence>
<accession>A0A6B1DRJ7</accession>
<dbReference type="AlphaFoldDB" id="A0A6B1DRJ7"/>
<gene>
    <name evidence="1" type="ORF">F4Y08_06150</name>
</gene>
<organism evidence="1">
    <name type="scientific">Caldilineaceae bacterium SB0662_bin_9</name>
    <dbReference type="NCBI Taxonomy" id="2605258"/>
    <lineage>
        <taxon>Bacteria</taxon>
        <taxon>Bacillati</taxon>
        <taxon>Chloroflexota</taxon>
        <taxon>Caldilineae</taxon>
        <taxon>Caldilineales</taxon>
        <taxon>Caldilineaceae</taxon>
    </lineage>
</organism>
<reference evidence="1" key="1">
    <citation type="submission" date="2019-09" db="EMBL/GenBank/DDBJ databases">
        <title>Characterisation of the sponge microbiome using genome-centric metagenomics.</title>
        <authorList>
            <person name="Engelberts J.P."/>
            <person name="Robbins S.J."/>
            <person name="De Goeij J.M."/>
            <person name="Aranda M."/>
            <person name="Bell S.C."/>
            <person name="Webster N.S."/>
        </authorList>
    </citation>
    <scope>NUCLEOTIDE SEQUENCE</scope>
    <source>
        <strain evidence="1">SB0662_bin_9</strain>
    </source>
</reference>
<proteinExistence type="predicted"/>
<comment type="caution">
    <text evidence="1">The sequence shown here is derived from an EMBL/GenBank/DDBJ whole genome shotgun (WGS) entry which is preliminary data.</text>
</comment>
<evidence type="ECO:0000313" key="1">
    <source>
        <dbReference type="EMBL" id="MYD89908.1"/>
    </source>
</evidence>
<name>A0A6B1DRJ7_9CHLR</name>